<evidence type="ECO:0000259" key="1">
    <source>
        <dbReference type="Pfam" id="PF16363"/>
    </source>
</evidence>
<feature type="non-terminal residue" evidence="2">
    <location>
        <position position="1"/>
    </location>
</feature>
<name>A0A381V8S6_9ZZZZ</name>
<dbReference type="Gene3D" id="3.40.50.720">
    <property type="entry name" value="NAD(P)-binding Rossmann-like Domain"/>
    <property type="match status" value="1"/>
</dbReference>
<gene>
    <name evidence="2" type="ORF">METZ01_LOCUS89646</name>
</gene>
<dbReference type="SUPFAM" id="SSF51735">
    <property type="entry name" value="NAD(P)-binding Rossmann-fold domains"/>
    <property type="match status" value="1"/>
</dbReference>
<protein>
    <recommendedName>
        <fullName evidence="1">NAD(P)-binding domain-containing protein</fullName>
    </recommendedName>
</protein>
<dbReference type="Gene3D" id="3.90.25.10">
    <property type="entry name" value="UDP-galactose 4-epimerase, domain 1"/>
    <property type="match status" value="1"/>
</dbReference>
<dbReference type="EMBL" id="UINC01008163">
    <property type="protein sequence ID" value="SVA36792.1"/>
    <property type="molecule type" value="Genomic_DNA"/>
</dbReference>
<dbReference type="AlphaFoldDB" id="A0A381V8S6"/>
<feature type="domain" description="NAD(P)-binding" evidence="1">
    <location>
        <begin position="7"/>
        <end position="306"/>
    </location>
</feature>
<dbReference type="Pfam" id="PF16363">
    <property type="entry name" value="GDP_Man_Dehyd"/>
    <property type="match status" value="1"/>
</dbReference>
<dbReference type="PANTHER" id="PTHR43000">
    <property type="entry name" value="DTDP-D-GLUCOSE 4,6-DEHYDRATASE-RELATED"/>
    <property type="match status" value="1"/>
</dbReference>
<sequence>VVLLRILITGGLGFVGSHLIDSLVKKHHKIRIITKSLSKINNIKKSKKQVQIEKINIINFNKLGKSIEQFRPDVIIHLAGNTSHSKSFENPIMDVESNCKSTLFILEKIRELPYPCKFILGSTFIVVGRPKKLPINEKTPCNPTTIYGTNRLASEYFCKIYNQVYGLDTRIFRITNSYGPREQIVSNKNAINFLIYNAYKNKKITIYNNGKFFRDFIFIDDVISGINKILTEGNAGELYWISSGKKTWFNKFANLLKDCTGCEIIYPNTPDYTKKVDVGNFVVNNSKLRKLGWSPKISTDIGVKKTLKFFHL</sequence>
<dbReference type="InterPro" id="IPR016040">
    <property type="entry name" value="NAD(P)-bd_dom"/>
</dbReference>
<proteinExistence type="predicted"/>
<reference evidence="2" key="1">
    <citation type="submission" date="2018-05" db="EMBL/GenBank/DDBJ databases">
        <authorList>
            <person name="Lanie J.A."/>
            <person name="Ng W.-L."/>
            <person name="Kazmierczak K.M."/>
            <person name="Andrzejewski T.M."/>
            <person name="Davidsen T.M."/>
            <person name="Wayne K.J."/>
            <person name="Tettelin H."/>
            <person name="Glass J.I."/>
            <person name="Rusch D."/>
            <person name="Podicherti R."/>
            <person name="Tsui H.-C.T."/>
            <person name="Winkler M.E."/>
        </authorList>
    </citation>
    <scope>NUCLEOTIDE SEQUENCE</scope>
</reference>
<dbReference type="InterPro" id="IPR036291">
    <property type="entry name" value="NAD(P)-bd_dom_sf"/>
</dbReference>
<accession>A0A381V8S6</accession>
<organism evidence="2">
    <name type="scientific">marine metagenome</name>
    <dbReference type="NCBI Taxonomy" id="408172"/>
    <lineage>
        <taxon>unclassified sequences</taxon>
        <taxon>metagenomes</taxon>
        <taxon>ecological metagenomes</taxon>
    </lineage>
</organism>
<evidence type="ECO:0000313" key="2">
    <source>
        <dbReference type="EMBL" id="SVA36792.1"/>
    </source>
</evidence>